<dbReference type="Proteomes" id="UP001500466">
    <property type="component" value="Unassembled WGS sequence"/>
</dbReference>
<name>A0ABP9GS00_9ACTN</name>
<dbReference type="GO" id="GO:0016787">
    <property type="term" value="F:hydrolase activity"/>
    <property type="evidence" value="ECO:0007669"/>
    <property type="project" value="UniProtKB-KW"/>
</dbReference>
<dbReference type="InterPro" id="IPR015797">
    <property type="entry name" value="NUDIX_hydrolase-like_dom_sf"/>
</dbReference>
<feature type="domain" description="Nudix hydrolase" evidence="2">
    <location>
        <begin position="73"/>
        <end position="206"/>
    </location>
</feature>
<protein>
    <submittedName>
        <fullName evidence="3">NUDIX hydrolase</fullName>
    </submittedName>
</protein>
<accession>A0ABP9GS00</accession>
<proteinExistence type="predicted"/>
<comment type="caution">
    <text evidence="3">The sequence shown here is derived from an EMBL/GenBank/DDBJ whole genome shotgun (WGS) entry which is preliminary data.</text>
</comment>
<dbReference type="Pfam" id="PF00293">
    <property type="entry name" value="NUDIX"/>
    <property type="match status" value="1"/>
</dbReference>
<dbReference type="PROSITE" id="PS51462">
    <property type="entry name" value="NUDIX"/>
    <property type="match status" value="1"/>
</dbReference>
<evidence type="ECO:0000256" key="1">
    <source>
        <dbReference type="SAM" id="MobiDB-lite"/>
    </source>
</evidence>
<keyword evidence="4" id="KW-1185">Reference proteome</keyword>
<sequence>MSLPDSRTGVPDGASTGAPATRLGAPLPDALHGDTVRVLSGWDAPDDDQARLRDAYLAHLAAYPDGTYRVRPEGHVTASAAIIDPTAGRVLLTLHPKVGLWLQTGGHLEAGDASLAAAALREATEESGIAGLELLPDPVRLDRHDVRCGGPNAWSVHYDVQYAVIAPSDAVPEISAESLDLRWFAFGALPERTDDAVRRLVTQAAALAG</sequence>
<dbReference type="CDD" id="cd03674">
    <property type="entry name" value="NUDIX_Hydrolase"/>
    <property type="match status" value="1"/>
</dbReference>
<feature type="region of interest" description="Disordered" evidence="1">
    <location>
        <begin position="1"/>
        <end position="29"/>
    </location>
</feature>
<dbReference type="Gene3D" id="3.90.79.10">
    <property type="entry name" value="Nucleoside Triphosphate Pyrophosphohydrolase"/>
    <property type="match status" value="1"/>
</dbReference>
<gene>
    <name evidence="3" type="ORF">GCM10023205_08180</name>
</gene>
<evidence type="ECO:0000259" key="2">
    <source>
        <dbReference type="PROSITE" id="PS51462"/>
    </source>
</evidence>
<organism evidence="3 4">
    <name type="scientific">Yinghuangia aomiensis</name>
    <dbReference type="NCBI Taxonomy" id="676205"/>
    <lineage>
        <taxon>Bacteria</taxon>
        <taxon>Bacillati</taxon>
        <taxon>Actinomycetota</taxon>
        <taxon>Actinomycetes</taxon>
        <taxon>Kitasatosporales</taxon>
        <taxon>Streptomycetaceae</taxon>
        <taxon>Yinghuangia</taxon>
    </lineage>
</organism>
<reference evidence="4" key="1">
    <citation type="journal article" date="2019" name="Int. J. Syst. Evol. Microbiol.">
        <title>The Global Catalogue of Microorganisms (GCM) 10K type strain sequencing project: providing services to taxonomists for standard genome sequencing and annotation.</title>
        <authorList>
            <consortium name="The Broad Institute Genomics Platform"/>
            <consortium name="The Broad Institute Genome Sequencing Center for Infectious Disease"/>
            <person name="Wu L."/>
            <person name="Ma J."/>
        </authorList>
    </citation>
    <scope>NUCLEOTIDE SEQUENCE [LARGE SCALE GENOMIC DNA]</scope>
    <source>
        <strain evidence="4">JCM 17986</strain>
    </source>
</reference>
<keyword evidence="3" id="KW-0378">Hydrolase</keyword>
<dbReference type="EMBL" id="BAABHS010000002">
    <property type="protein sequence ID" value="GAA4949978.1"/>
    <property type="molecule type" value="Genomic_DNA"/>
</dbReference>
<evidence type="ECO:0000313" key="4">
    <source>
        <dbReference type="Proteomes" id="UP001500466"/>
    </source>
</evidence>
<dbReference type="SUPFAM" id="SSF55811">
    <property type="entry name" value="Nudix"/>
    <property type="match status" value="1"/>
</dbReference>
<dbReference type="InterPro" id="IPR000086">
    <property type="entry name" value="NUDIX_hydrolase_dom"/>
</dbReference>
<evidence type="ECO:0000313" key="3">
    <source>
        <dbReference type="EMBL" id="GAA4949978.1"/>
    </source>
</evidence>